<reference evidence="2 3" key="1">
    <citation type="journal article" date="2022" name="Nat. Ecol. Evol.">
        <title>A masculinizing supergene underlies an exaggerated male reproductive morph in a spider.</title>
        <authorList>
            <person name="Hendrickx F."/>
            <person name="De Corte Z."/>
            <person name="Sonet G."/>
            <person name="Van Belleghem S.M."/>
            <person name="Kostlbacher S."/>
            <person name="Vangestel C."/>
        </authorList>
    </citation>
    <scope>NUCLEOTIDE SEQUENCE [LARGE SCALE GENOMIC DNA]</scope>
    <source>
        <strain evidence="2">W744_W776</strain>
    </source>
</reference>
<gene>
    <name evidence="2" type="ORF">JTE90_009114</name>
</gene>
<name>A0AAV6TLW6_9ARAC</name>
<feature type="region of interest" description="Disordered" evidence="1">
    <location>
        <begin position="1"/>
        <end position="22"/>
    </location>
</feature>
<dbReference type="AlphaFoldDB" id="A0AAV6TLW6"/>
<proteinExistence type="predicted"/>
<organism evidence="2 3">
    <name type="scientific">Oedothorax gibbosus</name>
    <dbReference type="NCBI Taxonomy" id="931172"/>
    <lineage>
        <taxon>Eukaryota</taxon>
        <taxon>Metazoa</taxon>
        <taxon>Ecdysozoa</taxon>
        <taxon>Arthropoda</taxon>
        <taxon>Chelicerata</taxon>
        <taxon>Arachnida</taxon>
        <taxon>Araneae</taxon>
        <taxon>Araneomorphae</taxon>
        <taxon>Entelegynae</taxon>
        <taxon>Araneoidea</taxon>
        <taxon>Linyphiidae</taxon>
        <taxon>Erigoninae</taxon>
        <taxon>Oedothorax</taxon>
    </lineage>
</organism>
<sequence length="90" mass="10563">MIDEFGFRVDEEDGPEQNSSKLLSIPFVEDPQHRLQWIAYLEFTHNNEVGDLTWDKVEPYLSRSEKLSTMIRQGIPTPFDHSYGCDFLVR</sequence>
<dbReference type="Proteomes" id="UP000827092">
    <property type="component" value="Unassembled WGS sequence"/>
</dbReference>
<evidence type="ECO:0000313" key="2">
    <source>
        <dbReference type="EMBL" id="KAG8172663.1"/>
    </source>
</evidence>
<accession>A0AAV6TLW6</accession>
<comment type="caution">
    <text evidence="2">The sequence shown here is derived from an EMBL/GenBank/DDBJ whole genome shotgun (WGS) entry which is preliminary data.</text>
</comment>
<evidence type="ECO:0000313" key="3">
    <source>
        <dbReference type="Proteomes" id="UP000827092"/>
    </source>
</evidence>
<dbReference type="EMBL" id="JAFNEN010002483">
    <property type="protein sequence ID" value="KAG8172663.1"/>
    <property type="molecule type" value="Genomic_DNA"/>
</dbReference>
<keyword evidence="3" id="KW-1185">Reference proteome</keyword>
<evidence type="ECO:0000256" key="1">
    <source>
        <dbReference type="SAM" id="MobiDB-lite"/>
    </source>
</evidence>
<protein>
    <submittedName>
        <fullName evidence="2">Uncharacterized protein</fullName>
    </submittedName>
</protein>